<reference evidence="2" key="1">
    <citation type="submission" date="2016-10" db="EMBL/GenBank/DDBJ databases">
        <title>Agrobacterium Ti plasmids: Classification based on T-DNA and Vir regions organization.</title>
        <authorList>
            <person name="Nabi N."/>
            <person name="Vial L."/>
            <person name="Ben Hafsa A."/>
            <person name="Chapulliot D."/>
            <person name="Berard A."/>
            <person name="Chauveau A."/>
            <person name="Le Paslier M.-C."/>
            <person name="Harzallah Skhiri F."/>
            <person name="Brunel D."/>
            <person name="Nesme X."/>
            <person name="Chaouachi M."/>
        </authorList>
    </citation>
    <scope>NUCLEOTIDE SEQUENCE</scope>
    <source>
        <strain evidence="2">CFBP1873</strain>
        <plasmid evidence="2">pTi_CFBP1873</plasmid>
    </source>
</reference>
<dbReference type="AlphaFoldDB" id="A0A2Z2PFS5"/>
<dbReference type="EMBL" id="KY000026">
    <property type="protein sequence ID" value="ASK40931.1"/>
    <property type="molecule type" value="Genomic_DNA"/>
</dbReference>
<evidence type="ECO:0000256" key="1">
    <source>
        <dbReference type="SAM" id="MobiDB-lite"/>
    </source>
</evidence>
<organism evidence="2">
    <name type="scientific">Agrobacterium genomosp. 6</name>
    <dbReference type="NCBI Taxonomy" id="1183411"/>
    <lineage>
        <taxon>Bacteria</taxon>
        <taxon>Pseudomonadati</taxon>
        <taxon>Pseudomonadota</taxon>
        <taxon>Alphaproteobacteria</taxon>
        <taxon>Hyphomicrobiales</taxon>
        <taxon>Rhizobiaceae</taxon>
        <taxon>Rhizobium/Agrobacterium group</taxon>
        <taxon>Agrobacterium</taxon>
        <taxon>Agrobacterium tumefaciens complex</taxon>
    </lineage>
</organism>
<proteinExistence type="predicted"/>
<protein>
    <submittedName>
        <fullName evidence="2">Uncharacterized protein</fullName>
    </submittedName>
</protein>
<geneLocation type="plasmid" evidence="2">
    <name>pTi_CFBP1873</name>
</geneLocation>
<name>A0A2Z2PFS5_9HYPH</name>
<accession>A0A2Z2PFS5</accession>
<evidence type="ECO:0000313" key="2">
    <source>
        <dbReference type="EMBL" id="ASK40931.1"/>
    </source>
</evidence>
<keyword evidence="2" id="KW-0614">Plasmid</keyword>
<sequence>MDREECERRSQGKKGGDAVAGERSRRSRSSIRHVKSRPRWPRPLPMPEWMAAMATSIVWEFAGPMRRVRRASPNFPSRWRLRFQIGYMSSMHALVRQKLSVVGKTQGPVTTTSFRARTR</sequence>
<feature type="compositionally biased region" description="Basic and acidic residues" evidence="1">
    <location>
        <begin position="1"/>
        <end position="24"/>
    </location>
</feature>
<feature type="compositionally biased region" description="Basic residues" evidence="1">
    <location>
        <begin position="25"/>
        <end position="40"/>
    </location>
</feature>
<feature type="region of interest" description="Disordered" evidence="1">
    <location>
        <begin position="1"/>
        <end position="45"/>
    </location>
</feature>